<sequence length="137" mass="14022">MTTGPKLRLGTSLVPGVLAVVLFAMMALITWNAGLGNMVGFPEGVSITAEIGYAMFDYTALQSGEMGMGNTEPFLFSFLLIAVVLDAALDASLVLAKREEAGEPVTALSTQSQSQSADSSAGAGTSPEAATDGGEDR</sequence>
<accession>A0A9E7SUY2</accession>
<name>A0A9E7SUY2_9EURY</name>
<keyword evidence="4" id="KW-1185">Reference proteome</keyword>
<feature type="transmembrane region" description="Helical" evidence="2">
    <location>
        <begin position="74"/>
        <end position="96"/>
    </location>
</feature>
<feature type="compositionally biased region" description="Low complexity" evidence="1">
    <location>
        <begin position="109"/>
        <end position="126"/>
    </location>
</feature>
<keyword evidence="2" id="KW-0812">Transmembrane</keyword>
<protein>
    <submittedName>
        <fullName evidence="3">Uncharacterized protein</fullName>
    </submittedName>
</protein>
<dbReference type="GeneID" id="73291669"/>
<dbReference type="EMBL" id="CP100355">
    <property type="protein sequence ID" value="UTF53337.1"/>
    <property type="molecule type" value="Genomic_DNA"/>
</dbReference>
<feature type="region of interest" description="Disordered" evidence="1">
    <location>
        <begin position="102"/>
        <end position="137"/>
    </location>
</feature>
<organism evidence="3 4">
    <name type="scientific">Natronosalvus rutilus</name>
    <dbReference type="NCBI Taxonomy" id="2953753"/>
    <lineage>
        <taxon>Archaea</taxon>
        <taxon>Methanobacteriati</taxon>
        <taxon>Methanobacteriota</taxon>
        <taxon>Stenosarchaea group</taxon>
        <taxon>Halobacteria</taxon>
        <taxon>Halobacteriales</taxon>
        <taxon>Natrialbaceae</taxon>
        <taxon>Natronosalvus</taxon>
    </lineage>
</organism>
<dbReference type="RefSeq" id="WP_254157705.1">
    <property type="nucleotide sequence ID" value="NZ_CP100355.1"/>
</dbReference>
<reference evidence="3" key="1">
    <citation type="submission" date="2022-06" db="EMBL/GenBank/DDBJ databases">
        <title>Diverse halophilic archaea isolated from saline environments.</title>
        <authorList>
            <person name="Cui H.-L."/>
        </authorList>
    </citation>
    <scope>NUCLEOTIDE SEQUENCE</scope>
    <source>
        <strain evidence="3">WLHS1</strain>
    </source>
</reference>
<dbReference type="KEGG" id="sawl:NGM29_16445"/>
<evidence type="ECO:0000313" key="4">
    <source>
        <dbReference type="Proteomes" id="UP001056855"/>
    </source>
</evidence>
<keyword evidence="2" id="KW-0472">Membrane</keyword>
<feature type="transmembrane region" description="Helical" evidence="2">
    <location>
        <begin position="12"/>
        <end position="31"/>
    </location>
</feature>
<dbReference type="Proteomes" id="UP001056855">
    <property type="component" value="Chromosome"/>
</dbReference>
<keyword evidence="2" id="KW-1133">Transmembrane helix</keyword>
<gene>
    <name evidence="3" type="ORF">NGM29_16445</name>
</gene>
<evidence type="ECO:0000256" key="1">
    <source>
        <dbReference type="SAM" id="MobiDB-lite"/>
    </source>
</evidence>
<proteinExistence type="predicted"/>
<evidence type="ECO:0000313" key="3">
    <source>
        <dbReference type="EMBL" id="UTF53337.1"/>
    </source>
</evidence>
<dbReference type="AlphaFoldDB" id="A0A9E7SUY2"/>
<evidence type="ECO:0000256" key="2">
    <source>
        <dbReference type="SAM" id="Phobius"/>
    </source>
</evidence>